<evidence type="ECO:0000313" key="8">
    <source>
        <dbReference type="Proteomes" id="UP001374893"/>
    </source>
</evidence>
<keyword evidence="8" id="KW-1185">Reference proteome</keyword>
<dbReference type="PANTHER" id="PTHR24028">
    <property type="entry name" value="CADHERIN-87A"/>
    <property type="match status" value="1"/>
</dbReference>
<evidence type="ECO:0000259" key="6">
    <source>
        <dbReference type="PROSITE" id="PS50268"/>
    </source>
</evidence>
<dbReference type="PROSITE" id="PS50268">
    <property type="entry name" value="CADHERIN_2"/>
    <property type="match status" value="1"/>
</dbReference>
<dbReference type="PANTHER" id="PTHR24028:SF328">
    <property type="entry name" value="CADHERIN-3"/>
    <property type="match status" value="1"/>
</dbReference>
<evidence type="ECO:0000256" key="3">
    <source>
        <dbReference type="ARBA" id="ARBA00022989"/>
    </source>
</evidence>
<dbReference type="Pfam" id="PF00028">
    <property type="entry name" value="Cadherin"/>
    <property type="match status" value="1"/>
</dbReference>
<feature type="chain" id="PRO_5045114359" description="Cadherin domain-containing protein" evidence="5">
    <location>
        <begin position="23"/>
        <end position="650"/>
    </location>
</feature>
<evidence type="ECO:0000256" key="1">
    <source>
        <dbReference type="ARBA" id="ARBA00004167"/>
    </source>
</evidence>
<dbReference type="RefSeq" id="WP_338688267.1">
    <property type="nucleotide sequence ID" value="NZ_AP024702.1"/>
</dbReference>
<keyword evidence="4" id="KW-0325">Glycoprotein</keyword>
<dbReference type="CDD" id="cd11304">
    <property type="entry name" value="Cadherin_repeat"/>
    <property type="match status" value="1"/>
</dbReference>
<dbReference type="InterPro" id="IPR002126">
    <property type="entry name" value="Cadherin-like_dom"/>
</dbReference>
<gene>
    <name evidence="7" type="ORF">HAHE_04750</name>
</gene>
<dbReference type="EMBL" id="AP024702">
    <property type="protein sequence ID" value="BCX46567.1"/>
    <property type="molecule type" value="Genomic_DNA"/>
</dbReference>
<dbReference type="InterPro" id="IPR050174">
    <property type="entry name" value="Protocadherin/Cadherin-CA"/>
</dbReference>
<reference evidence="7 8" key="1">
    <citation type="submission" date="2021-06" db="EMBL/GenBank/DDBJ databases">
        <title>Complete genome of Haloferula helveola possessing various polysaccharide degrading enzymes.</title>
        <authorList>
            <person name="Takami H."/>
            <person name="Huang C."/>
            <person name="Hamasaki K."/>
        </authorList>
    </citation>
    <scope>NUCLEOTIDE SEQUENCE [LARGE SCALE GENOMIC DNA]</scope>
    <source>
        <strain evidence="7 8">CN-1</strain>
    </source>
</reference>
<dbReference type="Gene3D" id="2.60.40.60">
    <property type="entry name" value="Cadherins"/>
    <property type="match status" value="1"/>
</dbReference>
<evidence type="ECO:0000256" key="4">
    <source>
        <dbReference type="ARBA" id="ARBA00023180"/>
    </source>
</evidence>
<evidence type="ECO:0000256" key="5">
    <source>
        <dbReference type="SAM" id="SignalP"/>
    </source>
</evidence>
<name>A0ABM7R783_9BACT</name>
<dbReference type="Proteomes" id="UP001374893">
    <property type="component" value="Chromosome"/>
</dbReference>
<keyword evidence="5" id="KW-0732">Signal</keyword>
<dbReference type="PRINTS" id="PR00205">
    <property type="entry name" value="CADHERIN"/>
</dbReference>
<evidence type="ECO:0000256" key="2">
    <source>
        <dbReference type="ARBA" id="ARBA00022692"/>
    </source>
</evidence>
<dbReference type="SUPFAM" id="SSF49313">
    <property type="entry name" value="Cadherin-like"/>
    <property type="match status" value="1"/>
</dbReference>
<feature type="signal peptide" evidence="5">
    <location>
        <begin position="1"/>
        <end position="22"/>
    </location>
</feature>
<feature type="domain" description="Cadherin" evidence="6">
    <location>
        <begin position="240"/>
        <end position="336"/>
    </location>
</feature>
<organism evidence="7 8">
    <name type="scientific">Haloferula helveola</name>
    <dbReference type="NCBI Taxonomy" id="490095"/>
    <lineage>
        <taxon>Bacteria</taxon>
        <taxon>Pseudomonadati</taxon>
        <taxon>Verrucomicrobiota</taxon>
        <taxon>Verrucomicrobiia</taxon>
        <taxon>Verrucomicrobiales</taxon>
        <taxon>Verrucomicrobiaceae</taxon>
        <taxon>Haloferula</taxon>
    </lineage>
</organism>
<keyword evidence="2" id="KW-0812">Transmembrane</keyword>
<dbReference type="SMART" id="SM00112">
    <property type="entry name" value="CA"/>
    <property type="match status" value="1"/>
</dbReference>
<accession>A0ABM7R783</accession>
<keyword evidence="3" id="KW-0472">Membrane</keyword>
<dbReference type="PROSITE" id="PS51257">
    <property type="entry name" value="PROKAR_LIPOPROTEIN"/>
    <property type="match status" value="1"/>
</dbReference>
<keyword evidence="3" id="KW-1133">Transmembrane helix</keyword>
<dbReference type="InterPro" id="IPR015919">
    <property type="entry name" value="Cadherin-like_sf"/>
</dbReference>
<protein>
    <recommendedName>
        <fullName evidence="6">Cadherin domain-containing protein</fullName>
    </recommendedName>
</protein>
<sequence>MNPRKTISACCVGALGSCWLSAAPISWSPAVATSGKTNLIEGNVVIALTGGSSSRSITNGGASGTSTYNFISANFTTLSPHVFTATAGGPNPRARVADNVYGGSSISSTGDSDFDTVIASVTDSYGSPSGITGGTLTLDGLLDGGSYTIQVFFNDQREASDDRVMRFGDGIGTPVDLAGGNPAAGVQTSEYGQHAIGTFSASGTSQDLTLTALGFGNVHFNAILVTGPPGVLPNQAPVFDESSYEFEVLNESAPSAVVGTVSATDPDTGPSAIEYSITAGDPGGAFDIDSVTGEITVAGTIDYTVTSYYPLDVTASDGQDATVVYVDVYVVGPPANVAAAGSASGNGSWNNSGYGSFGYLFVGTDDDDIEAGTYKRGGAIYTGIETPVSGQTVRFEKLSSSLSAWNTNQPTSPINPAITAELENPDGGTFRCGSLYNTGLADNTPRNIFRLTFDEAVPDGLRLAICVGASEIQGTAATIDSTTGNLRDVPFSVAVDGMESFTTQAALAGPPAPEWLTVSPDDPNTGVPVPDWYFFDLTGIEAGTRVTISASRIWSDASHKFNPINGFALASLAAPPAVITGVSRTANSFIINFLGDPGVTDWKIMASTDLLSFLIDETPDTVFNESPAGVYSATVDVTGDPASYFMRIER</sequence>
<evidence type="ECO:0000313" key="7">
    <source>
        <dbReference type="EMBL" id="BCX46567.1"/>
    </source>
</evidence>
<comment type="subcellular location">
    <subcellularLocation>
        <location evidence="1">Membrane</location>
        <topology evidence="1">Single-pass membrane protein</topology>
    </subcellularLocation>
</comment>
<proteinExistence type="predicted"/>